<comment type="caution">
    <text evidence="1">The sequence shown here is derived from an EMBL/GenBank/DDBJ whole genome shotgun (WGS) entry which is preliminary data.</text>
</comment>
<accession>A0ACA9PPA1</accession>
<organism evidence="1 2">
    <name type="scientific">Racocetra persica</name>
    <dbReference type="NCBI Taxonomy" id="160502"/>
    <lineage>
        <taxon>Eukaryota</taxon>
        <taxon>Fungi</taxon>
        <taxon>Fungi incertae sedis</taxon>
        <taxon>Mucoromycota</taxon>
        <taxon>Glomeromycotina</taxon>
        <taxon>Glomeromycetes</taxon>
        <taxon>Diversisporales</taxon>
        <taxon>Gigasporaceae</taxon>
        <taxon>Racocetra</taxon>
    </lineage>
</organism>
<sequence>DVVGKNRGVTGKEKENVIEIEERNELESEKNIVIEDKEREGDKEKNKEEEYDKMEEDNESNELENEEENEMEEDEEGIEIEEDKERNEIDDDELKEGEDDEVEEDVEIEVDKTEENKDKNKGKQLQDNIDKTISSLRTSTPSSTKGIAKTLDKTFSIQTVKFQDMYNSLNIIFQNIFSDLNTKISEIKDKVIESTNEQRNILAILDDIRIENTQSLIHHKITSYLNSENTDDIAFKFNLKKPPDNCFNREHIASEEKIESIKVFNRRKRQKNQKAKKRCECASFMSYDELGESLSDIEKVIKPEYASPEIS</sequence>
<gene>
    <name evidence="1" type="ORF">RPERSI_LOCUS11056</name>
</gene>
<feature type="non-terminal residue" evidence="1">
    <location>
        <position position="311"/>
    </location>
</feature>
<reference evidence="1" key="1">
    <citation type="submission" date="2021-06" db="EMBL/GenBank/DDBJ databases">
        <authorList>
            <person name="Kallberg Y."/>
            <person name="Tangrot J."/>
            <person name="Rosling A."/>
        </authorList>
    </citation>
    <scope>NUCLEOTIDE SEQUENCE</scope>
    <source>
        <strain evidence="1">MA461A</strain>
    </source>
</reference>
<name>A0ACA9PPA1_9GLOM</name>
<keyword evidence="2" id="KW-1185">Reference proteome</keyword>
<protein>
    <submittedName>
        <fullName evidence="1">17764_t:CDS:1</fullName>
    </submittedName>
</protein>
<dbReference type="EMBL" id="CAJVQC010022428">
    <property type="protein sequence ID" value="CAG8717928.1"/>
    <property type="molecule type" value="Genomic_DNA"/>
</dbReference>
<dbReference type="Proteomes" id="UP000789920">
    <property type="component" value="Unassembled WGS sequence"/>
</dbReference>
<proteinExistence type="predicted"/>
<evidence type="ECO:0000313" key="2">
    <source>
        <dbReference type="Proteomes" id="UP000789920"/>
    </source>
</evidence>
<feature type="non-terminal residue" evidence="1">
    <location>
        <position position="1"/>
    </location>
</feature>
<evidence type="ECO:0000313" key="1">
    <source>
        <dbReference type="EMBL" id="CAG8717928.1"/>
    </source>
</evidence>